<feature type="region of interest" description="Disordered" evidence="1">
    <location>
        <begin position="98"/>
        <end position="119"/>
    </location>
</feature>
<dbReference type="Proteomes" id="UP000054217">
    <property type="component" value="Unassembled WGS sequence"/>
</dbReference>
<organism evidence="2 3">
    <name type="scientific">Pisolithus tinctorius Marx 270</name>
    <dbReference type="NCBI Taxonomy" id="870435"/>
    <lineage>
        <taxon>Eukaryota</taxon>
        <taxon>Fungi</taxon>
        <taxon>Dikarya</taxon>
        <taxon>Basidiomycota</taxon>
        <taxon>Agaricomycotina</taxon>
        <taxon>Agaricomycetes</taxon>
        <taxon>Agaricomycetidae</taxon>
        <taxon>Boletales</taxon>
        <taxon>Sclerodermatineae</taxon>
        <taxon>Pisolithaceae</taxon>
        <taxon>Pisolithus</taxon>
    </lineage>
</organism>
<dbReference type="InParanoid" id="A0A0C3J743"/>
<protein>
    <submittedName>
        <fullName evidence="2">Uncharacterized protein</fullName>
    </submittedName>
</protein>
<proteinExistence type="predicted"/>
<gene>
    <name evidence="2" type="ORF">M404DRAFT_25911</name>
</gene>
<evidence type="ECO:0000313" key="3">
    <source>
        <dbReference type="Proteomes" id="UP000054217"/>
    </source>
</evidence>
<dbReference type="EMBL" id="KN831969">
    <property type="protein sequence ID" value="KIO04828.1"/>
    <property type="molecule type" value="Genomic_DNA"/>
</dbReference>
<reference evidence="3" key="2">
    <citation type="submission" date="2015-01" db="EMBL/GenBank/DDBJ databases">
        <title>Evolutionary Origins and Diversification of the Mycorrhizal Mutualists.</title>
        <authorList>
            <consortium name="DOE Joint Genome Institute"/>
            <consortium name="Mycorrhizal Genomics Consortium"/>
            <person name="Kohler A."/>
            <person name="Kuo A."/>
            <person name="Nagy L.G."/>
            <person name="Floudas D."/>
            <person name="Copeland A."/>
            <person name="Barry K.W."/>
            <person name="Cichocki N."/>
            <person name="Veneault-Fourrey C."/>
            <person name="LaButti K."/>
            <person name="Lindquist E.A."/>
            <person name="Lipzen A."/>
            <person name="Lundell T."/>
            <person name="Morin E."/>
            <person name="Murat C."/>
            <person name="Riley R."/>
            <person name="Ohm R."/>
            <person name="Sun H."/>
            <person name="Tunlid A."/>
            <person name="Henrissat B."/>
            <person name="Grigoriev I.V."/>
            <person name="Hibbett D.S."/>
            <person name="Martin F."/>
        </authorList>
    </citation>
    <scope>NUCLEOTIDE SEQUENCE [LARGE SCALE GENOMIC DNA]</scope>
    <source>
        <strain evidence="3">Marx 270</strain>
    </source>
</reference>
<name>A0A0C3J743_PISTI</name>
<reference evidence="2 3" key="1">
    <citation type="submission" date="2014-04" db="EMBL/GenBank/DDBJ databases">
        <authorList>
            <consortium name="DOE Joint Genome Institute"/>
            <person name="Kuo A."/>
            <person name="Kohler A."/>
            <person name="Costa M.D."/>
            <person name="Nagy L.G."/>
            <person name="Floudas D."/>
            <person name="Copeland A."/>
            <person name="Barry K.W."/>
            <person name="Cichocki N."/>
            <person name="Veneault-Fourrey C."/>
            <person name="LaButti K."/>
            <person name="Lindquist E.A."/>
            <person name="Lipzen A."/>
            <person name="Lundell T."/>
            <person name="Morin E."/>
            <person name="Murat C."/>
            <person name="Sun H."/>
            <person name="Tunlid A."/>
            <person name="Henrissat B."/>
            <person name="Grigoriev I.V."/>
            <person name="Hibbett D.S."/>
            <person name="Martin F."/>
            <person name="Nordberg H.P."/>
            <person name="Cantor M.N."/>
            <person name="Hua S.X."/>
        </authorList>
    </citation>
    <scope>NUCLEOTIDE SEQUENCE [LARGE SCALE GENOMIC DNA]</scope>
    <source>
        <strain evidence="2 3">Marx 270</strain>
    </source>
</reference>
<evidence type="ECO:0000256" key="1">
    <source>
        <dbReference type="SAM" id="MobiDB-lite"/>
    </source>
</evidence>
<sequence>MEAHHTGKSNSSKHREATRAGSFHRNNRTPTHLHLPAPITSSSTITLDVISHYSVFPDHTGMPDHNPSNVAVNSVGVDISIKGLEEEYREEYNGIVDAEGKDDTMEQGRDAENAGGVAE</sequence>
<accession>A0A0C3J743</accession>
<keyword evidence="3" id="KW-1185">Reference proteome</keyword>
<dbReference type="AlphaFoldDB" id="A0A0C3J743"/>
<dbReference type="HOGENOM" id="CLU_133400_0_0_1"/>
<feature type="compositionally biased region" description="Basic and acidic residues" evidence="1">
    <location>
        <begin position="98"/>
        <end position="112"/>
    </location>
</feature>
<evidence type="ECO:0000313" key="2">
    <source>
        <dbReference type="EMBL" id="KIO04828.1"/>
    </source>
</evidence>
<feature type="region of interest" description="Disordered" evidence="1">
    <location>
        <begin position="1"/>
        <end position="38"/>
    </location>
</feature>